<dbReference type="PROSITE" id="PS50035">
    <property type="entry name" value="PLD"/>
    <property type="match status" value="2"/>
</dbReference>
<feature type="domain" description="PLD phosphodiesterase" evidence="7">
    <location>
        <begin position="382"/>
        <end position="409"/>
    </location>
</feature>
<dbReference type="AlphaFoldDB" id="A0AAD7UB82"/>
<evidence type="ECO:0000256" key="2">
    <source>
        <dbReference type="ARBA" id="ARBA00012027"/>
    </source>
</evidence>
<comment type="catalytic activity">
    <reaction evidence="1">
        <text>a 1,2-diacyl-sn-glycero-3-phosphocholine + H2O = a 1,2-diacyl-sn-glycero-3-phosphate + choline + H(+)</text>
        <dbReference type="Rhea" id="RHEA:14445"/>
        <dbReference type="ChEBI" id="CHEBI:15354"/>
        <dbReference type="ChEBI" id="CHEBI:15377"/>
        <dbReference type="ChEBI" id="CHEBI:15378"/>
        <dbReference type="ChEBI" id="CHEBI:57643"/>
        <dbReference type="ChEBI" id="CHEBI:58608"/>
        <dbReference type="EC" id="3.1.4.4"/>
    </reaction>
</comment>
<evidence type="ECO:0000256" key="6">
    <source>
        <dbReference type="ARBA" id="ARBA00023098"/>
    </source>
</evidence>
<proteinExistence type="predicted"/>
<reference evidence="8" key="1">
    <citation type="submission" date="2023-01" db="EMBL/GenBank/DDBJ databases">
        <title>Metagenome sequencing of chrysophaentin producing Chrysophaeum taylorii.</title>
        <authorList>
            <person name="Davison J."/>
            <person name="Bewley C."/>
        </authorList>
    </citation>
    <scope>NUCLEOTIDE SEQUENCE</scope>
    <source>
        <strain evidence="8">NIES-1699</strain>
    </source>
</reference>
<dbReference type="EC" id="3.1.4.4" evidence="2"/>
<dbReference type="InterPro" id="IPR001736">
    <property type="entry name" value="PLipase_D/transphosphatidylase"/>
</dbReference>
<evidence type="ECO:0000256" key="4">
    <source>
        <dbReference type="ARBA" id="ARBA00022801"/>
    </source>
</evidence>
<evidence type="ECO:0000256" key="5">
    <source>
        <dbReference type="ARBA" id="ARBA00022963"/>
    </source>
</evidence>
<evidence type="ECO:0000313" key="8">
    <source>
        <dbReference type="EMBL" id="KAJ8601712.1"/>
    </source>
</evidence>
<dbReference type="PANTHER" id="PTHR18896">
    <property type="entry name" value="PHOSPHOLIPASE D"/>
    <property type="match status" value="1"/>
</dbReference>
<dbReference type="SUPFAM" id="SSF56024">
    <property type="entry name" value="Phospholipase D/nuclease"/>
    <property type="match status" value="2"/>
</dbReference>
<dbReference type="SUPFAM" id="SSF64268">
    <property type="entry name" value="PX domain"/>
    <property type="match status" value="1"/>
</dbReference>
<evidence type="ECO:0000256" key="3">
    <source>
        <dbReference type="ARBA" id="ARBA00022737"/>
    </source>
</evidence>
<protein>
    <recommendedName>
        <fullName evidence="2">phospholipase D</fullName>
        <ecNumber evidence="2">3.1.4.4</ecNumber>
    </recommendedName>
</protein>
<evidence type="ECO:0000259" key="7">
    <source>
        <dbReference type="PROSITE" id="PS50035"/>
    </source>
</evidence>
<gene>
    <name evidence="8" type="ORF">CTAYLR_003183</name>
</gene>
<keyword evidence="4" id="KW-0378">Hydrolase</keyword>
<dbReference type="Gene3D" id="3.30.1520.10">
    <property type="entry name" value="Phox-like domain"/>
    <property type="match status" value="1"/>
</dbReference>
<dbReference type="CDD" id="cd06093">
    <property type="entry name" value="PX_domain"/>
    <property type="match status" value="1"/>
</dbReference>
<dbReference type="Pfam" id="PF13091">
    <property type="entry name" value="PLDc_2"/>
    <property type="match status" value="1"/>
</dbReference>
<comment type="caution">
    <text evidence="8">The sequence shown here is derived from an EMBL/GenBank/DDBJ whole genome shotgun (WGS) entry which is preliminary data.</text>
</comment>
<dbReference type="Proteomes" id="UP001230188">
    <property type="component" value="Unassembled WGS sequence"/>
</dbReference>
<evidence type="ECO:0000256" key="1">
    <source>
        <dbReference type="ARBA" id="ARBA00000798"/>
    </source>
</evidence>
<evidence type="ECO:0000313" key="9">
    <source>
        <dbReference type="Proteomes" id="UP001230188"/>
    </source>
</evidence>
<name>A0AAD7UB82_9STRA</name>
<keyword evidence="6" id="KW-0443">Lipid metabolism</keyword>
<dbReference type="GO" id="GO:0009395">
    <property type="term" value="P:phospholipid catabolic process"/>
    <property type="evidence" value="ECO:0007669"/>
    <property type="project" value="TreeGrafter"/>
</dbReference>
<keyword evidence="3" id="KW-0677">Repeat</keyword>
<dbReference type="PANTHER" id="PTHR18896:SF76">
    <property type="entry name" value="PHOSPHOLIPASE"/>
    <property type="match status" value="1"/>
</dbReference>
<dbReference type="GO" id="GO:0004630">
    <property type="term" value="F:phospholipase D activity"/>
    <property type="evidence" value="ECO:0007669"/>
    <property type="project" value="UniProtKB-EC"/>
</dbReference>
<keyword evidence="5" id="KW-0442">Lipid degradation</keyword>
<sequence>MVLLLQGVVTLPGTTTTSSSSSRETRRRTTQEACAVSIWLGDLVWGETYVLYTFYLACVDGFSWRVRLRYSDVARIFSAVARASRRTALPPPRKTWRLHETDAEVIAARSRDLATYLSRAVEAAWDDCVELRELLEVGATSFDDSGGPKCKEGYLLVGVSRRWIVLKKAYLAIYERSRDKKAVAVVPVDARFGFELLEKQLVVYSNVSTKRVACALRSPHADGARRLKEWREALETTFLSEQPRFAKPKLSRRENDWERQSFRFESFVPVRRKGRARFLWCGREYFLAVLEALRAAEKEIFLAGWRLNPKILLSRSPDPAISLLAVLEEAISERGVEVYVLLYREFSEALQPKHRSSEVASRLRSIGVRVLRHPNHLAAGQVFWSHHEKLVVVDQELAFVGGLDLVEGRYCDESRVLRNDGRFPGIEFYQPNRFLSRGDYPRLPWQDVAVQVTGPAALDVGLHFIARWNHHRLALRAYDETVLLPRCRCGRVEDGDDEIQVVRSVGRWSLGVDPPERSVLRAWCETIAAAKSLIYVEQQFFITAFDDDEEFPVPEEEAAATTLVVVPPGVSEGESFAAPVDATSSSSQWITVVVPRGCGPGSTLYARRHHQNQKQKGRPPQGNLGFFFDALGISSSSSSSSNHQVVRNEIGRALYDRLRRSILEDDDLRVLLVLPLHPNGKFFESTDVRAVMQQQYATLSRDGSLLDRLSREFSPASIEKRIGTCSLRVWGEMDAGLASEMAYVHSKLLIVDDKIAVVGSANVNDRSMLGDRDSEVAVVVSSESSVRDFRRRLWAQHSGHPSPSFEDMMAIAARNSRALEIAFDGRPWNEIATWDDAKSLIGLSRIRAADDDIKAKLQRDVGASTLCLFPLDFLKAETLNPSALNKLVVGPRLYQ</sequence>
<dbReference type="InterPro" id="IPR036871">
    <property type="entry name" value="PX_dom_sf"/>
</dbReference>
<accession>A0AAD7UB82</accession>
<dbReference type="GO" id="GO:0035091">
    <property type="term" value="F:phosphatidylinositol binding"/>
    <property type="evidence" value="ECO:0007669"/>
    <property type="project" value="InterPro"/>
</dbReference>
<dbReference type="Gene3D" id="3.30.870.10">
    <property type="entry name" value="Endonuclease Chain A"/>
    <property type="match status" value="2"/>
</dbReference>
<dbReference type="EMBL" id="JAQMWT010000407">
    <property type="protein sequence ID" value="KAJ8601712.1"/>
    <property type="molecule type" value="Genomic_DNA"/>
</dbReference>
<keyword evidence="9" id="KW-1185">Reference proteome</keyword>
<dbReference type="InterPro" id="IPR025202">
    <property type="entry name" value="PLD-like_dom"/>
</dbReference>
<organism evidence="8 9">
    <name type="scientific">Chrysophaeum taylorii</name>
    <dbReference type="NCBI Taxonomy" id="2483200"/>
    <lineage>
        <taxon>Eukaryota</taxon>
        <taxon>Sar</taxon>
        <taxon>Stramenopiles</taxon>
        <taxon>Ochrophyta</taxon>
        <taxon>Pelagophyceae</taxon>
        <taxon>Pelagomonadales</taxon>
        <taxon>Pelagomonadaceae</taxon>
        <taxon>Chrysophaeum</taxon>
    </lineage>
</organism>
<dbReference type="InterPro" id="IPR015679">
    <property type="entry name" value="PLipase_D_fam"/>
</dbReference>
<feature type="domain" description="PLD phosphodiesterase" evidence="7">
    <location>
        <begin position="740"/>
        <end position="767"/>
    </location>
</feature>
<dbReference type="Pfam" id="PF00614">
    <property type="entry name" value="PLDc"/>
    <property type="match status" value="1"/>
</dbReference>
<dbReference type="SMART" id="SM00155">
    <property type="entry name" value="PLDc"/>
    <property type="match status" value="2"/>
</dbReference>